<dbReference type="PANTHER" id="PTHR12526">
    <property type="entry name" value="GLYCOSYLTRANSFERASE"/>
    <property type="match status" value="1"/>
</dbReference>
<dbReference type="Proteomes" id="UP001290455">
    <property type="component" value="Unassembled WGS sequence"/>
</dbReference>
<dbReference type="SUPFAM" id="SSF53756">
    <property type="entry name" value="UDP-Glycosyltransferase/glycogen phosphorylase"/>
    <property type="match status" value="1"/>
</dbReference>
<dbReference type="InterPro" id="IPR001296">
    <property type="entry name" value="Glyco_trans_1"/>
</dbReference>
<dbReference type="InterPro" id="IPR028098">
    <property type="entry name" value="Glyco_trans_4-like_N"/>
</dbReference>
<dbReference type="Pfam" id="PF13439">
    <property type="entry name" value="Glyco_transf_4"/>
    <property type="match status" value="1"/>
</dbReference>
<evidence type="ECO:0000259" key="2">
    <source>
        <dbReference type="Pfam" id="PF13439"/>
    </source>
</evidence>
<dbReference type="CDD" id="cd03811">
    <property type="entry name" value="GT4_GT28_WabH-like"/>
    <property type="match status" value="1"/>
</dbReference>
<keyword evidence="4" id="KW-1185">Reference proteome</keyword>
<protein>
    <submittedName>
        <fullName evidence="3">Glycosyltransferase</fullName>
        <ecNumber evidence="3">2.4.-.-</ecNumber>
    </submittedName>
</protein>
<keyword evidence="3" id="KW-0808">Transferase</keyword>
<feature type="domain" description="Glycosyl transferase family 1" evidence="1">
    <location>
        <begin position="188"/>
        <end position="305"/>
    </location>
</feature>
<dbReference type="EMBL" id="JAXOFX010000001">
    <property type="protein sequence ID" value="MDZ5470442.1"/>
    <property type="molecule type" value="Genomic_DNA"/>
</dbReference>
<dbReference type="EC" id="2.4.-.-" evidence="3"/>
<keyword evidence="3" id="KW-0328">Glycosyltransferase</keyword>
<dbReference type="GO" id="GO:0016757">
    <property type="term" value="F:glycosyltransferase activity"/>
    <property type="evidence" value="ECO:0007669"/>
    <property type="project" value="UniProtKB-KW"/>
</dbReference>
<reference evidence="3 4" key="1">
    <citation type="submission" date="2023-11" db="EMBL/GenBank/DDBJ databases">
        <title>Bacillus jintuensis, isolated from a mudflat on the Beibu Gulf coast.</title>
        <authorList>
            <person name="Li M."/>
        </authorList>
    </citation>
    <scope>NUCLEOTIDE SEQUENCE [LARGE SCALE GENOMIC DNA]</scope>
    <source>
        <strain evidence="3 4">31A1R</strain>
    </source>
</reference>
<dbReference type="Gene3D" id="3.40.50.2000">
    <property type="entry name" value="Glycogen Phosphorylase B"/>
    <property type="match status" value="2"/>
</dbReference>
<evidence type="ECO:0000313" key="4">
    <source>
        <dbReference type="Proteomes" id="UP001290455"/>
    </source>
</evidence>
<feature type="domain" description="Glycosyltransferase subfamily 4-like N-terminal" evidence="2">
    <location>
        <begin position="15"/>
        <end position="174"/>
    </location>
</feature>
<evidence type="ECO:0000259" key="1">
    <source>
        <dbReference type="Pfam" id="PF00534"/>
    </source>
</evidence>
<dbReference type="PANTHER" id="PTHR12526:SF630">
    <property type="entry name" value="GLYCOSYLTRANSFERASE"/>
    <property type="match status" value="1"/>
</dbReference>
<evidence type="ECO:0000313" key="3">
    <source>
        <dbReference type="EMBL" id="MDZ5470442.1"/>
    </source>
</evidence>
<accession>A0ABU5ITG2</accession>
<comment type="caution">
    <text evidence="3">The sequence shown here is derived from an EMBL/GenBank/DDBJ whole genome shotgun (WGS) entry which is preliminary data.</text>
</comment>
<proteinExistence type="predicted"/>
<gene>
    <name evidence="3" type="ORF">SM124_01650</name>
</gene>
<sequence>MRRKIMFIVPSLRGGGAEKVMVTLLKHINRQKFEVLLVLLTIEGEYMNQVPPDVRIIDLGTNRVRHSLFSLYKIIGKEKPDIVFSTQGHLNLGVIALKPFIGKDIKIVVREANTLSELIKYSSKRWMWIFIYKNLYKKADLVICQSNYMLQDLIKHFKLPTQKLVQVYNPVDFENICYFANRDENPFKGKETLNIVSIGRLSHQKGYDRLIRSFPQLLELKPEATLWIIGKGPLNEELVQIRDELGLTDKVYFKDFQENPYKWLKHADLFVLSSYYEGLPNILLEAIACSCPVIALHHPGGTHEIMEITNQLERYIPDFDWKESWFNRPDVDCKELLFEEFNVERVVNKYEKIFENL</sequence>
<organism evidence="3 4">
    <name type="scientific">Robertmurraya mangrovi</name>
    <dbReference type="NCBI Taxonomy" id="3098077"/>
    <lineage>
        <taxon>Bacteria</taxon>
        <taxon>Bacillati</taxon>
        <taxon>Bacillota</taxon>
        <taxon>Bacilli</taxon>
        <taxon>Bacillales</taxon>
        <taxon>Bacillaceae</taxon>
        <taxon>Robertmurraya</taxon>
    </lineage>
</organism>
<dbReference type="RefSeq" id="WP_322444743.1">
    <property type="nucleotide sequence ID" value="NZ_JAXOFX010000001.1"/>
</dbReference>
<name>A0ABU5ITG2_9BACI</name>
<dbReference type="Pfam" id="PF00534">
    <property type="entry name" value="Glycos_transf_1"/>
    <property type="match status" value="1"/>
</dbReference>